<keyword evidence="1" id="KW-0732">Signal</keyword>
<organism evidence="4">
    <name type="scientific">Soboliphyme baturini</name>
    <dbReference type="NCBI Taxonomy" id="241478"/>
    <lineage>
        <taxon>Eukaryota</taxon>
        <taxon>Metazoa</taxon>
        <taxon>Ecdysozoa</taxon>
        <taxon>Nematoda</taxon>
        <taxon>Enoplea</taxon>
        <taxon>Dorylaimia</taxon>
        <taxon>Dioctophymatida</taxon>
        <taxon>Dioctophymatoidea</taxon>
        <taxon>Soboliphymatidae</taxon>
        <taxon>Soboliphyme</taxon>
    </lineage>
</organism>
<feature type="signal peptide" evidence="1">
    <location>
        <begin position="1"/>
        <end position="19"/>
    </location>
</feature>
<evidence type="ECO:0000313" key="3">
    <source>
        <dbReference type="Proteomes" id="UP000270296"/>
    </source>
</evidence>
<dbReference type="AlphaFoldDB" id="A0A183IWA2"/>
<evidence type="ECO:0000313" key="4">
    <source>
        <dbReference type="WBParaSite" id="SBAD_0000819201-mRNA-1"/>
    </source>
</evidence>
<protein>
    <submittedName>
        <fullName evidence="4">DUF148 domain-containing protein</fullName>
    </submittedName>
</protein>
<reference evidence="4" key="1">
    <citation type="submission" date="2016-06" db="UniProtKB">
        <authorList>
            <consortium name="WormBaseParasite"/>
        </authorList>
    </citation>
    <scope>IDENTIFICATION</scope>
</reference>
<dbReference type="WBParaSite" id="SBAD_0000819201-mRNA-1">
    <property type="protein sequence ID" value="SBAD_0000819201-mRNA-1"/>
    <property type="gene ID" value="SBAD_0000819201"/>
</dbReference>
<gene>
    <name evidence="2" type="ORF">SBAD_LOCUS7899</name>
</gene>
<sequence>MSRVPVLAIVAVVLVFCIAGSKENGIISVVSQKLQRNRRQVEEIIEMGGFGRPMEEVIIEEPMRGGMGGYGRGGYGRGGYGRGMGGYGMGGPVEEIIEIV</sequence>
<keyword evidence="3" id="KW-1185">Reference proteome</keyword>
<evidence type="ECO:0000256" key="1">
    <source>
        <dbReference type="SAM" id="SignalP"/>
    </source>
</evidence>
<name>A0A183IWA2_9BILA</name>
<proteinExistence type="predicted"/>
<dbReference type="Proteomes" id="UP000270296">
    <property type="component" value="Unassembled WGS sequence"/>
</dbReference>
<feature type="chain" id="PRO_5043140279" evidence="1">
    <location>
        <begin position="20"/>
        <end position="100"/>
    </location>
</feature>
<reference evidence="2 3" key="2">
    <citation type="submission" date="2018-11" db="EMBL/GenBank/DDBJ databases">
        <authorList>
            <consortium name="Pathogen Informatics"/>
        </authorList>
    </citation>
    <scope>NUCLEOTIDE SEQUENCE [LARGE SCALE GENOMIC DNA]</scope>
</reference>
<dbReference type="EMBL" id="UZAM01011053">
    <property type="protein sequence ID" value="VDP14657.1"/>
    <property type="molecule type" value="Genomic_DNA"/>
</dbReference>
<accession>A0A183IWA2</accession>
<evidence type="ECO:0000313" key="2">
    <source>
        <dbReference type="EMBL" id="VDP14657.1"/>
    </source>
</evidence>